<dbReference type="PROSITE" id="PS51464">
    <property type="entry name" value="SIS"/>
    <property type="match status" value="1"/>
</dbReference>
<dbReference type="InterPro" id="IPR004800">
    <property type="entry name" value="KdsD/KpsF-type"/>
</dbReference>
<proteinExistence type="inferred from homology"/>
<dbReference type="SMART" id="SM00116">
    <property type="entry name" value="CBS"/>
    <property type="match status" value="2"/>
</dbReference>
<dbReference type="InterPro" id="IPR035474">
    <property type="entry name" value="SIS_Kpsf"/>
</dbReference>
<evidence type="ECO:0000256" key="5">
    <source>
        <dbReference type="PROSITE-ProRule" id="PRU00703"/>
    </source>
</evidence>
<dbReference type="InterPro" id="IPR000644">
    <property type="entry name" value="CBS_dom"/>
</dbReference>
<gene>
    <name evidence="8" type="ORF">ABVV53_00605</name>
</gene>
<dbReference type="Pfam" id="PF01380">
    <property type="entry name" value="SIS"/>
    <property type="match status" value="1"/>
</dbReference>
<name>A0ABV2CWJ2_9SPHN</name>
<dbReference type="Proteomes" id="UP001548713">
    <property type="component" value="Unassembled WGS sequence"/>
</dbReference>
<dbReference type="NCBIfam" id="TIGR00393">
    <property type="entry name" value="kpsF"/>
    <property type="match status" value="1"/>
</dbReference>
<dbReference type="GO" id="GO:0016853">
    <property type="term" value="F:isomerase activity"/>
    <property type="evidence" value="ECO:0007669"/>
    <property type="project" value="UniProtKB-KW"/>
</dbReference>
<dbReference type="PANTHER" id="PTHR42745">
    <property type="match status" value="1"/>
</dbReference>
<evidence type="ECO:0000259" key="7">
    <source>
        <dbReference type="PROSITE" id="PS51464"/>
    </source>
</evidence>
<sequence length="328" mass="34517">MKTDVVPTRYSASVLNTLDVEVQALEALRCALQAPELGAAIDRAIQAIATTPGRVIVTGMGKSGHIAGKIAATMRSTGTAALYLHPGEASHGDLGVITSSDVVLAITWSGETSELNDILNYCRSARVTLIVATSDANSTAARAADICLTMPSVREACPYELAPTSTTTLQLVLGDALAVALIQARGFTASDFHTFHPRGSLGARLCTIGEIMGTGEAVPRVGRDASLTSATIEMSRKRYGCTAVVDENEVLVGAFTDGDLRRCIAVYDLSDNIGLHMTVNPVTVGPNTLASEALRVMNENAVSVLFVVDDRKLVGIVHMHDIVRRGVA</sequence>
<dbReference type="InterPro" id="IPR046348">
    <property type="entry name" value="SIS_dom_sf"/>
</dbReference>
<comment type="similarity">
    <text evidence="1 4">Belongs to the SIS family. GutQ/KpsF subfamily.</text>
</comment>
<dbReference type="InterPro" id="IPR001347">
    <property type="entry name" value="SIS_dom"/>
</dbReference>
<keyword evidence="8" id="KW-0413">Isomerase</keyword>
<keyword evidence="2" id="KW-0677">Repeat</keyword>
<dbReference type="PROSITE" id="PS51371">
    <property type="entry name" value="CBS"/>
    <property type="match status" value="2"/>
</dbReference>
<dbReference type="PIRSF" id="PIRSF004692">
    <property type="entry name" value="KdsD_KpsF"/>
    <property type="match status" value="1"/>
</dbReference>
<dbReference type="PANTHER" id="PTHR42745:SF1">
    <property type="entry name" value="ARABINOSE 5-PHOSPHATE ISOMERASE KDSD"/>
    <property type="match status" value="1"/>
</dbReference>
<evidence type="ECO:0000313" key="8">
    <source>
        <dbReference type="EMBL" id="MET1753970.1"/>
    </source>
</evidence>
<dbReference type="RefSeq" id="WP_353982377.1">
    <property type="nucleotide sequence ID" value="NZ_JBEWLY010000001.1"/>
</dbReference>
<accession>A0ABV2CWJ2</accession>
<comment type="caution">
    <text evidence="8">The sequence shown here is derived from an EMBL/GenBank/DDBJ whole genome shotgun (WGS) entry which is preliminary data.</text>
</comment>
<dbReference type="CDD" id="cd05014">
    <property type="entry name" value="SIS_Kpsf"/>
    <property type="match status" value="1"/>
</dbReference>
<feature type="domain" description="CBS" evidence="6">
    <location>
        <begin position="212"/>
        <end position="272"/>
    </location>
</feature>
<feature type="domain" description="SIS" evidence="7">
    <location>
        <begin position="44"/>
        <end position="187"/>
    </location>
</feature>
<dbReference type="Gene3D" id="3.10.580.10">
    <property type="entry name" value="CBS-domain"/>
    <property type="match status" value="1"/>
</dbReference>
<keyword evidence="9" id="KW-1185">Reference proteome</keyword>
<evidence type="ECO:0000256" key="4">
    <source>
        <dbReference type="PIRNR" id="PIRNR004692"/>
    </source>
</evidence>
<organism evidence="8 9">
    <name type="scientific">Novosphingobium kalidii</name>
    <dbReference type="NCBI Taxonomy" id="3230299"/>
    <lineage>
        <taxon>Bacteria</taxon>
        <taxon>Pseudomonadati</taxon>
        <taxon>Pseudomonadota</taxon>
        <taxon>Alphaproteobacteria</taxon>
        <taxon>Sphingomonadales</taxon>
        <taxon>Sphingomonadaceae</taxon>
        <taxon>Novosphingobium</taxon>
    </lineage>
</organism>
<evidence type="ECO:0000256" key="1">
    <source>
        <dbReference type="ARBA" id="ARBA00008165"/>
    </source>
</evidence>
<dbReference type="SUPFAM" id="SSF53697">
    <property type="entry name" value="SIS domain"/>
    <property type="match status" value="1"/>
</dbReference>
<dbReference type="EMBL" id="JBEWLY010000001">
    <property type="protein sequence ID" value="MET1753970.1"/>
    <property type="molecule type" value="Genomic_DNA"/>
</dbReference>
<dbReference type="InterPro" id="IPR046342">
    <property type="entry name" value="CBS_dom_sf"/>
</dbReference>
<dbReference type="Pfam" id="PF00571">
    <property type="entry name" value="CBS"/>
    <property type="match status" value="2"/>
</dbReference>
<reference evidence="8 9" key="1">
    <citation type="submission" date="2024-07" db="EMBL/GenBank/DDBJ databases">
        <title>Novosphingobium kalidii RD2P27.</title>
        <authorList>
            <person name="Sun J.-Q."/>
        </authorList>
    </citation>
    <scope>NUCLEOTIDE SEQUENCE [LARGE SCALE GENOMIC DNA]</scope>
    <source>
        <strain evidence="8 9">RD2P27</strain>
    </source>
</reference>
<evidence type="ECO:0000256" key="2">
    <source>
        <dbReference type="ARBA" id="ARBA00022737"/>
    </source>
</evidence>
<protein>
    <submittedName>
        <fullName evidence="8">KpsF/GutQ family sugar-phosphate isomerase</fullName>
    </submittedName>
</protein>
<feature type="domain" description="CBS" evidence="6">
    <location>
        <begin position="277"/>
        <end position="328"/>
    </location>
</feature>
<evidence type="ECO:0000313" key="9">
    <source>
        <dbReference type="Proteomes" id="UP001548713"/>
    </source>
</evidence>
<dbReference type="Gene3D" id="3.40.50.10490">
    <property type="entry name" value="Glucose-6-phosphate isomerase like protein, domain 1"/>
    <property type="match status" value="1"/>
</dbReference>
<dbReference type="InterPro" id="IPR050986">
    <property type="entry name" value="GutQ/KpsF_isomerases"/>
</dbReference>
<dbReference type="CDD" id="cd04604">
    <property type="entry name" value="CBS_pair_SIS_assoc"/>
    <property type="match status" value="1"/>
</dbReference>
<evidence type="ECO:0000259" key="6">
    <source>
        <dbReference type="PROSITE" id="PS51371"/>
    </source>
</evidence>
<keyword evidence="3 5" id="KW-0129">CBS domain</keyword>
<evidence type="ECO:0000256" key="3">
    <source>
        <dbReference type="ARBA" id="ARBA00023122"/>
    </source>
</evidence>